<dbReference type="GO" id="GO:0005096">
    <property type="term" value="F:GTPase activator activity"/>
    <property type="evidence" value="ECO:0007669"/>
    <property type="project" value="UniProtKB-KW"/>
</dbReference>
<gene>
    <name evidence="8" type="primary">GCS1</name>
    <name evidence="8" type="ORF">CU098_006349</name>
</gene>
<dbReference type="Gene3D" id="1.10.220.150">
    <property type="entry name" value="Arf GTPase activating protein"/>
    <property type="match status" value="1"/>
</dbReference>
<dbReference type="GO" id="GO:0000139">
    <property type="term" value="C:Golgi membrane"/>
    <property type="evidence" value="ECO:0007669"/>
    <property type="project" value="TreeGrafter"/>
</dbReference>
<evidence type="ECO:0000313" key="9">
    <source>
        <dbReference type="Proteomes" id="UP000253551"/>
    </source>
</evidence>
<name>A0A367JWL2_RHIST</name>
<protein>
    <submittedName>
        <fullName evidence="8">Zn finger-containing GTPase-Activating Protein for ARF</fullName>
    </submittedName>
</protein>
<dbReference type="GO" id="GO:0008270">
    <property type="term" value="F:zinc ion binding"/>
    <property type="evidence" value="ECO:0007669"/>
    <property type="project" value="UniProtKB-KW"/>
</dbReference>
<keyword evidence="1" id="KW-0343">GTPase activation</keyword>
<keyword evidence="3 5" id="KW-0863">Zinc-finger</keyword>
<evidence type="ECO:0000256" key="3">
    <source>
        <dbReference type="ARBA" id="ARBA00022771"/>
    </source>
</evidence>
<dbReference type="EMBL" id="PJQM01002612">
    <property type="protein sequence ID" value="RCH94041.1"/>
    <property type="molecule type" value="Genomic_DNA"/>
</dbReference>
<dbReference type="Proteomes" id="UP000253551">
    <property type="component" value="Unassembled WGS sequence"/>
</dbReference>
<keyword evidence="9" id="KW-1185">Reference proteome</keyword>
<accession>A0A367JWL2</accession>
<dbReference type="PANTHER" id="PTHR46395:SF1">
    <property type="entry name" value="ADP-RIBOSYLATION FACTOR GTPASE-ACTIVATING PROTEIN 1"/>
    <property type="match status" value="1"/>
</dbReference>
<dbReference type="InterPro" id="IPR001164">
    <property type="entry name" value="ArfGAP_dom"/>
</dbReference>
<feature type="domain" description="Arf-GAP" evidence="7">
    <location>
        <begin position="7"/>
        <end position="124"/>
    </location>
</feature>
<dbReference type="GO" id="GO:0030100">
    <property type="term" value="P:regulation of endocytosis"/>
    <property type="evidence" value="ECO:0007669"/>
    <property type="project" value="TreeGrafter"/>
</dbReference>
<dbReference type="AlphaFoldDB" id="A0A367JWL2"/>
<dbReference type="Pfam" id="PF01412">
    <property type="entry name" value="ArfGap"/>
    <property type="match status" value="1"/>
</dbReference>
<dbReference type="InterPro" id="IPR037278">
    <property type="entry name" value="ARFGAP/RecO"/>
</dbReference>
<dbReference type="FunFam" id="1.10.220.150:FF:000014">
    <property type="entry name" value="ADP-ribosylation factor GTPase-activating protein"/>
    <property type="match status" value="1"/>
</dbReference>
<dbReference type="GO" id="GO:0032012">
    <property type="term" value="P:regulation of ARF protein signal transduction"/>
    <property type="evidence" value="ECO:0007669"/>
    <property type="project" value="TreeGrafter"/>
</dbReference>
<evidence type="ECO:0000259" key="7">
    <source>
        <dbReference type="PROSITE" id="PS50115"/>
    </source>
</evidence>
<evidence type="ECO:0000256" key="4">
    <source>
        <dbReference type="ARBA" id="ARBA00022833"/>
    </source>
</evidence>
<keyword evidence="2" id="KW-0479">Metal-binding</keyword>
<dbReference type="PROSITE" id="PS50115">
    <property type="entry name" value="ARFGAP"/>
    <property type="match status" value="1"/>
</dbReference>
<evidence type="ECO:0000256" key="2">
    <source>
        <dbReference type="ARBA" id="ARBA00022723"/>
    </source>
</evidence>
<dbReference type="SMART" id="SM00105">
    <property type="entry name" value="ArfGap"/>
    <property type="match status" value="1"/>
</dbReference>
<comment type="caution">
    <text evidence="8">The sequence shown here is derived from an EMBL/GenBank/DDBJ whole genome shotgun (WGS) entry which is preliminary data.</text>
</comment>
<dbReference type="PANTHER" id="PTHR46395">
    <property type="entry name" value="ADP-RIBOSYLATION FACTOR GTPASE-ACTIVATING PROTEIN 1"/>
    <property type="match status" value="1"/>
</dbReference>
<dbReference type="SUPFAM" id="SSF57863">
    <property type="entry name" value="ArfGap/RecO-like zinc finger"/>
    <property type="match status" value="1"/>
</dbReference>
<sequence>MSIAEYKKKLYEIQRTGENKNCFDCGSPSPQWASVSYGVFICLDCSGIHRSFGVHISFVRSITMDKWFDDQLRKMELGGNQKAKEFFKSQTDYSTTMSMNDKYHSQFAELYRDKLNAEAEGRSWTPTLTSKKPQSINTRSLIQQRNSSSSSLPVNYIDKSRNEEYFAKLGDANEARSEVTRNLPPNQGGKYTGFGNTQFQPRQASPDIHNIISDPRAAVEKGWSLLSYVGKAAVEFGRTVNDSYVKPAAGQLADPRFREQVRGNINQYVNSFTQLRSNQSTEDMNDQEFFGKMGSNYTTTSGSTLPSKPKRPNSPSFRTRTSSINRKNKNIDDEWSW</sequence>
<dbReference type="CDD" id="cd08830">
    <property type="entry name" value="ArfGap_ArfGap1"/>
    <property type="match status" value="1"/>
</dbReference>
<proteinExistence type="predicted"/>
<dbReference type="STRING" id="4846.A0A367JWL2"/>
<dbReference type="OrthoDB" id="983479at2759"/>
<keyword evidence="4" id="KW-0862">Zinc</keyword>
<reference evidence="8 9" key="1">
    <citation type="journal article" date="2018" name="G3 (Bethesda)">
        <title>Phylogenetic and Phylogenomic Definition of Rhizopus Species.</title>
        <authorList>
            <person name="Gryganskyi A.P."/>
            <person name="Golan J."/>
            <person name="Dolatabadi S."/>
            <person name="Mondo S."/>
            <person name="Robb S."/>
            <person name="Idnurm A."/>
            <person name="Muszewska A."/>
            <person name="Steczkiewicz K."/>
            <person name="Masonjones S."/>
            <person name="Liao H.L."/>
            <person name="Gajdeczka M.T."/>
            <person name="Anike F."/>
            <person name="Vuek A."/>
            <person name="Anishchenko I.M."/>
            <person name="Voigt K."/>
            <person name="de Hoog G.S."/>
            <person name="Smith M.E."/>
            <person name="Heitman J."/>
            <person name="Vilgalys R."/>
            <person name="Stajich J.E."/>
        </authorList>
    </citation>
    <scope>NUCLEOTIDE SEQUENCE [LARGE SCALE GENOMIC DNA]</scope>
    <source>
        <strain evidence="8 9">LSU 92-RS-03</strain>
    </source>
</reference>
<evidence type="ECO:0000313" key="8">
    <source>
        <dbReference type="EMBL" id="RCH94041.1"/>
    </source>
</evidence>
<feature type="compositionally biased region" description="Polar residues" evidence="6">
    <location>
        <begin position="313"/>
        <end position="325"/>
    </location>
</feature>
<dbReference type="PRINTS" id="PR00405">
    <property type="entry name" value="REVINTRACTNG"/>
</dbReference>
<feature type="compositionally biased region" description="Polar residues" evidence="6">
    <location>
        <begin position="295"/>
        <end position="306"/>
    </location>
</feature>
<evidence type="ECO:0000256" key="5">
    <source>
        <dbReference type="PROSITE-ProRule" id="PRU00288"/>
    </source>
</evidence>
<dbReference type="InterPro" id="IPR038508">
    <property type="entry name" value="ArfGAP_dom_sf"/>
</dbReference>
<evidence type="ECO:0000256" key="1">
    <source>
        <dbReference type="ARBA" id="ARBA00022468"/>
    </source>
</evidence>
<feature type="region of interest" description="Disordered" evidence="6">
    <location>
        <begin position="291"/>
        <end position="337"/>
    </location>
</feature>
<organism evidence="8 9">
    <name type="scientific">Rhizopus stolonifer</name>
    <name type="common">Rhizopus nigricans</name>
    <dbReference type="NCBI Taxonomy" id="4846"/>
    <lineage>
        <taxon>Eukaryota</taxon>
        <taxon>Fungi</taxon>
        <taxon>Fungi incertae sedis</taxon>
        <taxon>Mucoromycota</taxon>
        <taxon>Mucoromycotina</taxon>
        <taxon>Mucoromycetes</taxon>
        <taxon>Mucorales</taxon>
        <taxon>Mucorineae</taxon>
        <taxon>Rhizopodaceae</taxon>
        <taxon>Rhizopus</taxon>
    </lineage>
</organism>
<evidence type="ECO:0000256" key="6">
    <source>
        <dbReference type="SAM" id="MobiDB-lite"/>
    </source>
</evidence>